<evidence type="ECO:0000313" key="1">
    <source>
        <dbReference type="EMBL" id="KAI4805462.1"/>
    </source>
</evidence>
<organism evidence="1 2">
    <name type="scientific">Chaenocephalus aceratus</name>
    <name type="common">Blackfin icefish</name>
    <name type="synonym">Chaenichthys aceratus</name>
    <dbReference type="NCBI Taxonomy" id="36190"/>
    <lineage>
        <taxon>Eukaryota</taxon>
        <taxon>Metazoa</taxon>
        <taxon>Chordata</taxon>
        <taxon>Craniata</taxon>
        <taxon>Vertebrata</taxon>
        <taxon>Euteleostomi</taxon>
        <taxon>Actinopterygii</taxon>
        <taxon>Neopterygii</taxon>
        <taxon>Teleostei</taxon>
        <taxon>Neoteleostei</taxon>
        <taxon>Acanthomorphata</taxon>
        <taxon>Eupercaria</taxon>
        <taxon>Perciformes</taxon>
        <taxon>Notothenioidei</taxon>
        <taxon>Channichthyidae</taxon>
        <taxon>Chaenocephalus</taxon>
    </lineage>
</organism>
<gene>
    <name evidence="1" type="ORF">KUCAC02_010076</name>
</gene>
<dbReference type="EMBL" id="CM043805">
    <property type="protein sequence ID" value="KAI4805462.1"/>
    <property type="molecule type" value="Genomic_DNA"/>
</dbReference>
<keyword evidence="2" id="KW-1185">Reference proteome</keyword>
<sequence>MADPVIGHGKRVDRFVFINDDPNAAEKPLTCHGQFQLISSVTGHRQTHGYKLQTQITLGSRAKKRFPSPLEAVAFAAGYEREPAN</sequence>
<proteinExistence type="predicted"/>
<dbReference type="Proteomes" id="UP001057452">
    <property type="component" value="Chromosome 21"/>
</dbReference>
<comment type="caution">
    <text evidence="1">The sequence shown here is derived from an EMBL/GenBank/DDBJ whole genome shotgun (WGS) entry which is preliminary data.</text>
</comment>
<name>A0ACB9VYS2_CHAAC</name>
<reference evidence="1" key="1">
    <citation type="submission" date="2022-05" db="EMBL/GenBank/DDBJ databases">
        <title>Chromosome-level genome of Chaenocephalus aceratus.</title>
        <authorList>
            <person name="Park H."/>
        </authorList>
    </citation>
    <scope>NUCLEOTIDE SEQUENCE</scope>
    <source>
        <strain evidence="1">KU_202001</strain>
    </source>
</reference>
<evidence type="ECO:0000313" key="2">
    <source>
        <dbReference type="Proteomes" id="UP001057452"/>
    </source>
</evidence>
<protein>
    <submittedName>
        <fullName evidence="1">Uncharacterized protein</fullName>
    </submittedName>
</protein>
<accession>A0ACB9VYS2</accession>